<organism evidence="9">
    <name type="scientific">uncultured Solirubrobacteraceae bacterium</name>
    <dbReference type="NCBI Taxonomy" id="1162706"/>
    <lineage>
        <taxon>Bacteria</taxon>
        <taxon>Bacillati</taxon>
        <taxon>Actinomycetota</taxon>
        <taxon>Thermoleophilia</taxon>
        <taxon>Solirubrobacterales</taxon>
        <taxon>Solirubrobacteraceae</taxon>
        <taxon>environmental samples</taxon>
    </lineage>
</organism>
<dbReference type="PANTHER" id="PTHR43413">
    <property type="entry name" value="TRANSCRIPTIONAL REGULATOR, ASNC FAMILY"/>
    <property type="match status" value="1"/>
</dbReference>
<evidence type="ECO:0000259" key="7">
    <source>
        <dbReference type="Pfam" id="PF17805"/>
    </source>
</evidence>
<feature type="region of interest" description="Disordered" evidence="6">
    <location>
        <begin position="1"/>
        <end position="31"/>
    </location>
</feature>
<dbReference type="InterPro" id="IPR036388">
    <property type="entry name" value="WH-like_DNA-bd_sf"/>
</dbReference>
<feature type="domain" description="Siroheme decarboxylase AsnC-like ligand binding" evidence="7">
    <location>
        <begin position="268"/>
        <end position="353"/>
    </location>
</feature>
<name>A0A6J4RPW6_9ACTN</name>
<dbReference type="SMART" id="SM00344">
    <property type="entry name" value="HTH_ASNC"/>
    <property type="match status" value="1"/>
</dbReference>
<evidence type="ECO:0000256" key="5">
    <source>
        <dbReference type="ARBA" id="ARBA00048470"/>
    </source>
</evidence>
<reference evidence="9" key="1">
    <citation type="submission" date="2020-02" db="EMBL/GenBank/DDBJ databases">
        <authorList>
            <person name="Meier V. D."/>
        </authorList>
    </citation>
    <scope>NUCLEOTIDE SEQUENCE</scope>
    <source>
        <strain evidence="9">AVDCRST_MAG67</strain>
    </source>
</reference>
<feature type="domain" description="Siroheme decarboxylase AsnC-like ligand binding" evidence="7">
    <location>
        <begin position="96"/>
        <end position="177"/>
    </location>
</feature>
<evidence type="ECO:0000256" key="6">
    <source>
        <dbReference type="SAM" id="MobiDB-lite"/>
    </source>
</evidence>
<evidence type="ECO:0000256" key="3">
    <source>
        <dbReference type="ARBA" id="ARBA00023457"/>
    </source>
</evidence>
<dbReference type="EMBL" id="CADCVQ010000037">
    <property type="protein sequence ID" value="CAA9478908.1"/>
    <property type="molecule type" value="Genomic_DNA"/>
</dbReference>
<sequence length="372" mass="41732">MAVTPRNVDRRTPLAAAEGRNDKVRSRKDGAAAPLDDVDRKVLNLMQGKFPLEPKPFAAVATLAELTEAEVMARVQRLLDDRIIRQVTPIYDTRALGYGSMLVAAKVDPEHPWRAAKIINSHPGVSHNYLRNHEFNMWFTLAVERDSKLGLQGTLDVLQELTGAESIRQLPTLKLFKIRMDLEMQGDTKSLSTEGVAEAPVDLEGVPYDEFDVAVIRATQGDMSVVSEPYAPAAAQLGITQAKLLEHMAAMKERGILRRVAAILFHRRAGFSANGMGVWVVPEEKIEEYGPRMASFRGISHCYQRPTYADWPYSIFTMAHGRSKEECDAILDTIAAEFDISERATLYSSTEFKKIRLLYFTEEFKDWEAENG</sequence>
<protein>
    <recommendedName>
        <fullName evidence="4">siroheme decarboxylase</fullName>
        <ecNumber evidence="4">4.1.1.111</ecNumber>
    </recommendedName>
</protein>
<dbReference type="Gene3D" id="1.10.10.10">
    <property type="entry name" value="Winged helix-like DNA-binding domain superfamily/Winged helix DNA-binding domain"/>
    <property type="match status" value="1"/>
</dbReference>
<feature type="domain" description="Siroheme decarboxylase NirL-like HTH" evidence="8">
    <location>
        <begin position="39"/>
        <end position="85"/>
    </location>
</feature>
<feature type="domain" description="Siroheme decarboxylase NirL-like HTH" evidence="8">
    <location>
        <begin position="213"/>
        <end position="258"/>
    </location>
</feature>
<dbReference type="InterPro" id="IPR040523">
    <property type="entry name" value="AsnC_trans_reg2"/>
</dbReference>
<dbReference type="AlphaFoldDB" id="A0A6J4RPW6"/>
<feature type="compositionally biased region" description="Basic and acidic residues" evidence="6">
    <location>
        <begin position="19"/>
        <end position="30"/>
    </location>
</feature>
<dbReference type="Pfam" id="PF17805">
    <property type="entry name" value="AsnC_trans_reg2"/>
    <property type="match status" value="2"/>
</dbReference>
<accession>A0A6J4RPW6</accession>
<dbReference type="PANTHER" id="PTHR43413:SF1">
    <property type="entry name" value="SIROHEME DECARBOXYLASE NIRL SUBUNIT"/>
    <property type="match status" value="1"/>
</dbReference>
<comment type="catalytic activity">
    <reaction evidence="5">
        <text>siroheme + 2 H(+) = 12,18-didecarboxysiroheme + 2 CO2</text>
        <dbReference type="Rhea" id="RHEA:19093"/>
        <dbReference type="ChEBI" id="CHEBI:15378"/>
        <dbReference type="ChEBI" id="CHEBI:16526"/>
        <dbReference type="ChEBI" id="CHEBI:60052"/>
        <dbReference type="ChEBI" id="CHEBI:140497"/>
        <dbReference type="EC" id="4.1.1.111"/>
    </reaction>
</comment>
<evidence type="ECO:0000259" key="8">
    <source>
        <dbReference type="Pfam" id="PF22451"/>
    </source>
</evidence>
<dbReference type="InterPro" id="IPR019888">
    <property type="entry name" value="Tscrpt_reg_AsnC-like"/>
</dbReference>
<comment type="pathway">
    <text evidence="2">Porphyrin-containing compound metabolism.</text>
</comment>
<dbReference type="GO" id="GO:0016829">
    <property type="term" value="F:lyase activity"/>
    <property type="evidence" value="ECO:0007669"/>
    <property type="project" value="UniProtKB-KW"/>
</dbReference>
<dbReference type="InterPro" id="IPR053953">
    <property type="entry name" value="NirdL-like_HTH"/>
</dbReference>
<dbReference type="EC" id="4.1.1.111" evidence="4"/>
<keyword evidence="1" id="KW-0456">Lyase</keyword>
<evidence type="ECO:0000256" key="4">
    <source>
        <dbReference type="ARBA" id="ARBA00023471"/>
    </source>
</evidence>
<proteinExistence type="inferred from homology"/>
<gene>
    <name evidence="9" type="ORF">AVDCRST_MAG67-739</name>
</gene>
<evidence type="ECO:0000313" key="9">
    <source>
        <dbReference type="EMBL" id="CAA9478908.1"/>
    </source>
</evidence>
<evidence type="ECO:0000256" key="1">
    <source>
        <dbReference type="ARBA" id="ARBA00023239"/>
    </source>
</evidence>
<comment type="similarity">
    <text evidence="3">Belongs to the Ahb/Nir family.</text>
</comment>
<dbReference type="Pfam" id="PF22451">
    <property type="entry name" value="NirdL-like_HTH"/>
    <property type="match status" value="2"/>
</dbReference>
<evidence type="ECO:0000256" key="2">
    <source>
        <dbReference type="ARBA" id="ARBA00023444"/>
    </source>
</evidence>
<dbReference type="Gene3D" id="3.30.70.3460">
    <property type="match status" value="2"/>
</dbReference>
<dbReference type="InterPro" id="IPR050684">
    <property type="entry name" value="HTH-Siroheme_Decarb"/>
</dbReference>